<dbReference type="InterPro" id="IPR027417">
    <property type="entry name" value="P-loop_NTPase"/>
</dbReference>
<feature type="region of interest" description="Disordered" evidence="2">
    <location>
        <begin position="584"/>
        <end position="616"/>
    </location>
</feature>
<protein>
    <submittedName>
        <fullName evidence="4">Conjugal transfer protein TraC</fullName>
    </submittedName>
</protein>
<dbReference type="Pfam" id="PF19044">
    <property type="entry name" value="P-loop_TraG"/>
    <property type="match status" value="1"/>
</dbReference>
<proteinExistence type="predicted"/>
<dbReference type="PANTHER" id="PTHR30121">
    <property type="entry name" value="UNCHARACTERIZED PROTEIN YJGR-RELATED"/>
    <property type="match status" value="1"/>
</dbReference>
<dbReference type="Gene3D" id="1.10.8.730">
    <property type="match status" value="1"/>
</dbReference>
<feature type="compositionally biased region" description="Polar residues" evidence="2">
    <location>
        <begin position="602"/>
        <end position="616"/>
    </location>
</feature>
<evidence type="ECO:0000313" key="5">
    <source>
        <dbReference type="Proteomes" id="UP000178092"/>
    </source>
</evidence>
<comment type="caution">
    <text evidence="4">The sequence shown here is derived from an EMBL/GenBank/DDBJ whole genome shotgun (WGS) entry which is preliminary data.</text>
</comment>
<gene>
    <name evidence="4" type="ORF">A3C04_00095</name>
</gene>
<sequence length="616" mass="70118">MAIPFLGKKRRQLPGEELFQDKPITATDIIAPSAITVAADHLELGRRYVKSFFIFSYPRYLNTAWLASTINMDIVMDISMFVHPIPTGDILKKLRRRVTDVQSEIMEKEQKGLVRDPELQIAYQDIETLRDRLQTAQERMFRFALYITIYGQSEQELREIEITLRSIFESRLMYIKPALYQQKEGFQSGLPSGLDMLMVHNMMNTEPLSSVFPFVSFDLSSSDGIMYGINRHNNSLILFDRFSLPNANSTIFATSGSGKSYAVKLEILRSLMWGIDVMILDPENEYKTLTEQAGGSFFEISLGSDNHINPFDLAEVKEDENADDVLRSNIINLVGLIRIMLGGLTPEEDAVIDRALSETYASRDITPQSDPATWKNNTPIMQDLENVLRTMEGTDSLVRRIQKYTTGTFASFFNQQSNISLQRNVVTFGIREMETSLRPIAVYIIMRYIWNTVRSELKRRIFVLDEAWWIMQTDDGASFLFGMVKRARKYWLGVTTITQDVGDFMRSDYGKPIITNSSLSLLMKQSPATIEAVQKAFALTEEEKNILLETEVGEGIFFAGQKHVAIKVVASPAEHEIITTAPEDIARQQQQQMEEQPDATASFENPYQQPGNQPLN</sequence>
<feature type="domain" description="TraG P-loop" evidence="3">
    <location>
        <begin position="245"/>
        <end position="549"/>
    </location>
</feature>
<dbReference type="EMBL" id="MHTV01000040">
    <property type="protein sequence ID" value="OHA65885.1"/>
    <property type="molecule type" value="Genomic_DNA"/>
</dbReference>
<dbReference type="AlphaFoldDB" id="A0A1G2QZ33"/>
<dbReference type="InterPro" id="IPR051162">
    <property type="entry name" value="T4SS_component"/>
</dbReference>
<evidence type="ECO:0000256" key="2">
    <source>
        <dbReference type="SAM" id="MobiDB-lite"/>
    </source>
</evidence>
<dbReference type="PANTHER" id="PTHR30121:SF6">
    <property type="entry name" value="SLR6007 PROTEIN"/>
    <property type="match status" value="1"/>
</dbReference>
<accession>A0A1G2QZ33</accession>
<keyword evidence="1" id="KW-0175">Coiled coil</keyword>
<evidence type="ECO:0000256" key="1">
    <source>
        <dbReference type="SAM" id="Coils"/>
    </source>
</evidence>
<name>A0A1G2QZ33_9BACT</name>
<evidence type="ECO:0000313" key="4">
    <source>
        <dbReference type="EMBL" id="OHA65885.1"/>
    </source>
</evidence>
<dbReference type="Proteomes" id="UP000178092">
    <property type="component" value="Unassembled WGS sequence"/>
</dbReference>
<feature type="coiled-coil region" evidence="1">
    <location>
        <begin position="91"/>
        <end position="139"/>
    </location>
</feature>
<reference evidence="4 5" key="1">
    <citation type="journal article" date="2016" name="Nat. Commun.">
        <title>Thousands of microbial genomes shed light on interconnected biogeochemical processes in an aquifer system.</title>
        <authorList>
            <person name="Anantharaman K."/>
            <person name="Brown C.T."/>
            <person name="Hug L.A."/>
            <person name="Sharon I."/>
            <person name="Castelle C.J."/>
            <person name="Probst A.J."/>
            <person name="Thomas B.C."/>
            <person name="Singh A."/>
            <person name="Wilkins M.J."/>
            <person name="Karaoz U."/>
            <person name="Brodie E.L."/>
            <person name="Williams K.H."/>
            <person name="Hubbard S.S."/>
            <person name="Banfield J.F."/>
        </authorList>
    </citation>
    <scope>NUCLEOTIDE SEQUENCE [LARGE SCALE GENOMIC DNA]</scope>
</reference>
<dbReference type="SUPFAM" id="SSF52540">
    <property type="entry name" value="P-loop containing nucleoside triphosphate hydrolases"/>
    <property type="match status" value="1"/>
</dbReference>
<dbReference type="InterPro" id="IPR043964">
    <property type="entry name" value="P-loop_TraG"/>
</dbReference>
<evidence type="ECO:0000259" key="3">
    <source>
        <dbReference type="Pfam" id="PF19044"/>
    </source>
</evidence>
<organism evidence="4 5">
    <name type="scientific">Candidatus Wildermuthbacteria bacterium RIFCSPHIGHO2_02_FULL_45_25</name>
    <dbReference type="NCBI Taxonomy" id="1802450"/>
    <lineage>
        <taxon>Bacteria</taxon>
        <taxon>Candidatus Wildermuthiibacteriota</taxon>
    </lineage>
</organism>
<dbReference type="NCBIfam" id="NF045971">
    <property type="entry name" value="conju_CD1110"/>
    <property type="match status" value="1"/>
</dbReference>
<dbReference type="Gene3D" id="3.40.50.300">
    <property type="entry name" value="P-loop containing nucleotide triphosphate hydrolases"/>
    <property type="match status" value="1"/>
</dbReference>